<evidence type="ECO:0000313" key="2">
    <source>
        <dbReference type="EMBL" id="QHS99123.1"/>
    </source>
</evidence>
<dbReference type="AlphaFoldDB" id="A0A6C0C6H3"/>
<protein>
    <submittedName>
        <fullName evidence="2">Uncharacterized protein</fullName>
    </submittedName>
</protein>
<dbReference type="EMBL" id="MN739335">
    <property type="protein sequence ID" value="QHS99123.1"/>
    <property type="molecule type" value="Genomic_DNA"/>
</dbReference>
<reference evidence="2" key="1">
    <citation type="journal article" date="2020" name="Nature">
        <title>Giant virus diversity and host interactions through global metagenomics.</title>
        <authorList>
            <person name="Schulz F."/>
            <person name="Roux S."/>
            <person name="Paez-Espino D."/>
            <person name="Jungbluth S."/>
            <person name="Walsh D.A."/>
            <person name="Denef V.J."/>
            <person name="McMahon K.D."/>
            <person name="Konstantinidis K.T."/>
            <person name="Eloe-Fadrosh E.A."/>
            <person name="Kyrpides N.C."/>
            <person name="Woyke T."/>
        </authorList>
    </citation>
    <scope>NUCLEOTIDE SEQUENCE</scope>
    <source>
        <strain evidence="2">GVMAG-M-3300020185-33</strain>
    </source>
</reference>
<keyword evidence="1" id="KW-0472">Membrane</keyword>
<accession>A0A6C0C6H3</accession>
<sequence>MKKDTHHYVLATLLVVFIVSDAPIPGVIGELVDTVVGKIVVVMIALSLFGAHPVVGAIGLVAAYQVIMRSQGLHSASIYIPSERKKSRVLTAMNQFPVTIEEEVIFKQIPYVFKRNTGGDKSPYKGVQDKLYGAAKLTE</sequence>
<keyword evidence="1" id="KW-0812">Transmembrane</keyword>
<proteinExistence type="predicted"/>
<name>A0A6C0C6H3_9ZZZZ</name>
<feature type="transmembrane region" description="Helical" evidence="1">
    <location>
        <begin position="39"/>
        <end position="64"/>
    </location>
</feature>
<organism evidence="2">
    <name type="scientific">viral metagenome</name>
    <dbReference type="NCBI Taxonomy" id="1070528"/>
    <lineage>
        <taxon>unclassified sequences</taxon>
        <taxon>metagenomes</taxon>
        <taxon>organismal metagenomes</taxon>
    </lineage>
</organism>
<evidence type="ECO:0000256" key="1">
    <source>
        <dbReference type="SAM" id="Phobius"/>
    </source>
</evidence>
<keyword evidence="1" id="KW-1133">Transmembrane helix</keyword>